<evidence type="ECO:0000256" key="1">
    <source>
        <dbReference type="ARBA" id="ARBA00022679"/>
    </source>
</evidence>
<dbReference type="GO" id="GO:0008168">
    <property type="term" value="F:methyltransferase activity"/>
    <property type="evidence" value="ECO:0007669"/>
    <property type="project" value="UniProtKB-KW"/>
</dbReference>
<evidence type="ECO:0000313" key="3">
    <source>
        <dbReference type="EMBL" id="GAA3761166.1"/>
    </source>
</evidence>
<name>A0ABP7GB98_9ACTN</name>
<keyword evidence="3" id="KW-0489">Methyltransferase</keyword>
<organism evidence="3 4">
    <name type="scientific">Salinactinospora qingdaonensis</name>
    <dbReference type="NCBI Taxonomy" id="702744"/>
    <lineage>
        <taxon>Bacteria</taxon>
        <taxon>Bacillati</taxon>
        <taxon>Actinomycetota</taxon>
        <taxon>Actinomycetes</taxon>
        <taxon>Streptosporangiales</taxon>
        <taxon>Nocardiopsidaceae</taxon>
        <taxon>Salinactinospora</taxon>
    </lineage>
</organism>
<protein>
    <submittedName>
        <fullName evidence="3">Methyltransferase domain-containing protein</fullName>
    </submittedName>
</protein>
<dbReference type="PANTHER" id="PTHR43861:SF3">
    <property type="entry name" value="PUTATIVE (AFU_ORTHOLOGUE AFUA_2G14390)-RELATED"/>
    <property type="match status" value="1"/>
</dbReference>
<gene>
    <name evidence="3" type="ORF">GCM10022402_43690</name>
</gene>
<dbReference type="CDD" id="cd02440">
    <property type="entry name" value="AdoMet_MTases"/>
    <property type="match status" value="1"/>
</dbReference>
<keyword evidence="1" id="KW-0808">Transferase</keyword>
<sequence length="266" mass="28752">MTAQPTPGYVFDNDSEHAVEQHRCLARAYDPLTLERLAQTGVGEGWHCLEVGAGGGSVAHWLAQRVAPSGRVLATDVKPAHVAPAPGLEIARHDIVHDPLPEAAFDLIHARLVLLHLPERRAVLARLLRALKPGGWLQLDEFDITYGPALLMPDPAAGALYTEFLDAKATAMATAGADIAWGRNAAAAMRETGFTAIEPVPHLELWQASSPAVRLLAHHTHHLRDRLIEAGMSEERLVQVRELLADPSFCACSCAIYSVHGRRPAG</sequence>
<dbReference type="GO" id="GO:0032259">
    <property type="term" value="P:methylation"/>
    <property type="evidence" value="ECO:0007669"/>
    <property type="project" value="UniProtKB-KW"/>
</dbReference>
<proteinExistence type="predicted"/>
<dbReference type="PANTHER" id="PTHR43861">
    <property type="entry name" value="TRANS-ACONITATE 2-METHYLTRANSFERASE-RELATED"/>
    <property type="match status" value="1"/>
</dbReference>
<accession>A0ABP7GB98</accession>
<dbReference type="RefSeq" id="WP_344975723.1">
    <property type="nucleotide sequence ID" value="NZ_BAABDD010000032.1"/>
</dbReference>
<dbReference type="EMBL" id="BAABDD010000032">
    <property type="protein sequence ID" value="GAA3761166.1"/>
    <property type="molecule type" value="Genomic_DNA"/>
</dbReference>
<dbReference type="InterPro" id="IPR013216">
    <property type="entry name" value="Methyltransf_11"/>
</dbReference>
<dbReference type="InterPro" id="IPR029063">
    <property type="entry name" value="SAM-dependent_MTases_sf"/>
</dbReference>
<comment type="caution">
    <text evidence="3">The sequence shown here is derived from an EMBL/GenBank/DDBJ whole genome shotgun (WGS) entry which is preliminary data.</text>
</comment>
<evidence type="ECO:0000313" key="4">
    <source>
        <dbReference type="Proteomes" id="UP001500908"/>
    </source>
</evidence>
<keyword evidence="4" id="KW-1185">Reference proteome</keyword>
<reference evidence="4" key="1">
    <citation type="journal article" date="2019" name="Int. J. Syst. Evol. Microbiol.">
        <title>The Global Catalogue of Microorganisms (GCM) 10K type strain sequencing project: providing services to taxonomists for standard genome sequencing and annotation.</title>
        <authorList>
            <consortium name="The Broad Institute Genomics Platform"/>
            <consortium name="The Broad Institute Genome Sequencing Center for Infectious Disease"/>
            <person name="Wu L."/>
            <person name="Ma J."/>
        </authorList>
    </citation>
    <scope>NUCLEOTIDE SEQUENCE [LARGE SCALE GENOMIC DNA]</scope>
    <source>
        <strain evidence="4">JCM 17137</strain>
    </source>
</reference>
<evidence type="ECO:0000259" key="2">
    <source>
        <dbReference type="Pfam" id="PF08241"/>
    </source>
</evidence>
<feature type="domain" description="Methyltransferase type 11" evidence="2">
    <location>
        <begin position="49"/>
        <end position="137"/>
    </location>
</feature>
<dbReference type="Pfam" id="PF08241">
    <property type="entry name" value="Methyltransf_11"/>
    <property type="match status" value="1"/>
</dbReference>
<dbReference type="Gene3D" id="3.40.50.150">
    <property type="entry name" value="Vaccinia Virus protein VP39"/>
    <property type="match status" value="1"/>
</dbReference>
<dbReference type="SUPFAM" id="SSF53335">
    <property type="entry name" value="S-adenosyl-L-methionine-dependent methyltransferases"/>
    <property type="match status" value="1"/>
</dbReference>
<dbReference type="Proteomes" id="UP001500908">
    <property type="component" value="Unassembled WGS sequence"/>
</dbReference>